<accession>A0A1H3D4C8</accession>
<evidence type="ECO:0000313" key="3">
    <source>
        <dbReference type="Proteomes" id="UP000199515"/>
    </source>
</evidence>
<evidence type="ECO:0000313" key="2">
    <source>
        <dbReference type="EMBL" id="SDX60519.1"/>
    </source>
</evidence>
<organism evidence="2 3">
    <name type="scientific">Amycolatopsis xylanica</name>
    <dbReference type="NCBI Taxonomy" id="589385"/>
    <lineage>
        <taxon>Bacteria</taxon>
        <taxon>Bacillati</taxon>
        <taxon>Actinomycetota</taxon>
        <taxon>Actinomycetes</taxon>
        <taxon>Pseudonocardiales</taxon>
        <taxon>Pseudonocardiaceae</taxon>
        <taxon>Amycolatopsis</taxon>
    </lineage>
</organism>
<dbReference type="EMBL" id="FNON01000003">
    <property type="protein sequence ID" value="SDX60519.1"/>
    <property type="molecule type" value="Genomic_DNA"/>
</dbReference>
<evidence type="ECO:0008006" key="4">
    <source>
        <dbReference type="Google" id="ProtNLM"/>
    </source>
</evidence>
<name>A0A1H3D4C8_9PSEU</name>
<dbReference type="RefSeq" id="WP_143047062.1">
    <property type="nucleotide sequence ID" value="NZ_FNON01000003.1"/>
</dbReference>
<feature type="signal peptide" evidence="1">
    <location>
        <begin position="1"/>
        <end position="31"/>
    </location>
</feature>
<dbReference type="AlphaFoldDB" id="A0A1H3D4C8"/>
<feature type="chain" id="PRO_5011484800" description="Neocarzinostatin family protein" evidence="1">
    <location>
        <begin position="32"/>
        <end position="151"/>
    </location>
</feature>
<reference evidence="2 3" key="1">
    <citation type="submission" date="2016-10" db="EMBL/GenBank/DDBJ databases">
        <authorList>
            <person name="de Groot N.N."/>
        </authorList>
    </citation>
    <scope>NUCLEOTIDE SEQUENCE [LARGE SCALE GENOMIC DNA]</scope>
    <source>
        <strain evidence="2 3">CPCC 202699</strain>
    </source>
</reference>
<sequence length="151" mass="15646">MTTPSLFRAGRALSAVVLSCLVAGLATPASADAIAPTMSATAHASNKHKLKIEAGVSKSRIKLGETTKVTGSLKETGGLESAAIEGGEPIVVQRLAGNVWVDVASGTCRPNGNFSLSVSFSLRASLTLRVYHPETDLYWSASSSTFALLVI</sequence>
<dbReference type="OrthoDB" id="3695728at2"/>
<keyword evidence="3" id="KW-1185">Reference proteome</keyword>
<dbReference type="Proteomes" id="UP000199515">
    <property type="component" value="Unassembled WGS sequence"/>
</dbReference>
<evidence type="ECO:0000256" key="1">
    <source>
        <dbReference type="SAM" id="SignalP"/>
    </source>
</evidence>
<protein>
    <recommendedName>
        <fullName evidence="4">Neocarzinostatin family protein</fullName>
    </recommendedName>
</protein>
<gene>
    <name evidence="2" type="ORF">SAMN05421504_103235</name>
</gene>
<keyword evidence="1" id="KW-0732">Signal</keyword>
<proteinExistence type="predicted"/>